<protein>
    <submittedName>
        <fullName evidence="1">Uncharacterized protein</fullName>
    </submittedName>
</protein>
<dbReference type="EMBL" id="CM044702">
    <property type="protein sequence ID" value="KAI5675300.1"/>
    <property type="molecule type" value="Genomic_DNA"/>
</dbReference>
<name>A0ACC0BRQ1_CATRO</name>
<keyword evidence="2" id="KW-1185">Reference proteome</keyword>
<gene>
    <name evidence="1" type="ORF">M9H77_06250</name>
</gene>
<comment type="caution">
    <text evidence="1">The sequence shown here is derived from an EMBL/GenBank/DDBJ whole genome shotgun (WGS) entry which is preliminary data.</text>
</comment>
<accession>A0ACC0BRQ1</accession>
<evidence type="ECO:0000313" key="1">
    <source>
        <dbReference type="EMBL" id="KAI5675300.1"/>
    </source>
</evidence>
<reference evidence="2" key="1">
    <citation type="journal article" date="2023" name="Nat. Plants">
        <title>Single-cell RNA sequencing provides a high-resolution roadmap for understanding the multicellular compartmentation of specialized metabolism.</title>
        <authorList>
            <person name="Sun S."/>
            <person name="Shen X."/>
            <person name="Li Y."/>
            <person name="Li Y."/>
            <person name="Wang S."/>
            <person name="Li R."/>
            <person name="Zhang H."/>
            <person name="Shen G."/>
            <person name="Guo B."/>
            <person name="Wei J."/>
            <person name="Xu J."/>
            <person name="St-Pierre B."/>
            <person name="Chen S."/>
            <person name="Sun C."/>
        </authorList>
    </citation>
    <scope>NUCLEOTIDE SEQUENCE [LARGE SCALE GENOMIC DNA]</scope>
</reference>
<organism evidence="1 2">
    <name type="scientific">Catharanthus roseus</name>
    <name type="common">Madagascar periwinkle</name>
    <name type="synonym">Vinca rosea</name>
    <dbReference type="NCBI Taxonomy" id="4058"/>
    <lineage>
        <taxon>Eukaryota</taxon>
        <taxon>Viridiplantae</taxon>
        <taxon>Streptophyta</taxon>
        <taxon>Embryophyta</taxon>
        <taxon>Tracheophyta</taxon>
        <taxon>Spermatophyta</taxon>
        <taxon>Magnoliopsida</taxon>
        <taxon>eudicotyledons</taxon>
        <taxon>Gunneridae</taxon>
        <taxon>Pentapetalae</taxon>
        <taxon>asterids</taxon>
        <taxon>lamiids</taxon>
        <taxon>Gentianales</taxon>
        <taxon>Apocynaceae</taxon>
        <taxon>Rauvolfioideae</taxon>
        <taxon>Vinceae</taxon>
        <taxon>Catharanthinae</taxon>
        <taxon>Catharanthus</taxon>
    </lineage>
</organism>
<evidence type="ECO:0000313" key="2">
    <source>
        <dbReference type="Proteomes" id="UP001060085"/>
    </source>
</evidence>
<proteinExistence type="predicted"/>
<dbReference type="Proteomes" id="UP001060085">
    <property type="component" value="Linkage Group LG02"/>
</dbReference>
<sequence length="96" mass="11459">MPFIDPPVIDFAHLITFNEEELEKYREALSSWGCFQLINHGMESIIDEMRKNTKQFFQLPMEEKLKRAKSAIILKDMETMMWQELKLRIGQTVFFS</sequence>